<comment type="function">
    <text evidence="8 9">Required for the first step of histidine biosynthesis. May allow the feedback regulation of ATP phosphoribosyltransferase activity by histidine.</text>
</comment>
<keyword evidence="7 9" id="KW-0963">Cytoplasm</keyword>
<keyword evidence="9" id="KW-0028">Amino-acid biosynthesis</keyword>
<evidence type="ECO:0000256" key="3">
    <source>
        <dbReference type="ARBA" id="ARBA00005539"/>
    </source>
</evidence>
<comment type="caution">
    <text evidence="12">The sequence shown here is derived from an EMBL/GenBank/DDBJ whole genome shotgun (WGS) entry which is preliminary data.</text>
</comment>
<evidence type="ECO:0000313" key="13">
    <source>
        <dbReference type="Proteomes" id="UP001595528"/>
    </source>
</evidence>
<evidence type="ECO:0000256" key="1">
    <source>
        <dbReference type="ARBA" id="ARBA00004496"/>
    </source>
</evidence>
<dbReference type="SUPFAM" id="SSF55681">
    <property type="entry name" value="Class II aaRS and biotin synthetases"/>
    <property type="match status" value="1"/>
</dbReference>
<name>A0ABV7L6Y1_9PROT</name>
<sequence>MTVQEGPVRPANDRAAQGEAAPGETDGAADAPPGGGPAGLLPAGLRDELPPRAGLEALIGEKVTAILRGHGYLRVKPPLLEFEETLLDGTGAALGPQMFRLMDPVSQRMMGLRTDTTVQVCRIARSRLAGAERPLRLSYAGQVLRVRGSQLRPERQFGQVGAELIGSADPAADLEVALLAVDSLTALGVRQVALNLCDPRLVPAVCAGAGLSPEAASLARYALDRKDGAALERVAGDATAMLRPYLRVGTADVVVARLRAANPPPAALAMIDALDRIAIALQAAEPELLVTVDPGEYRGFEYHNGPSFALFADGVRGELGRGGRYGGRQGIEEATGFTLYMDSLLRAVEPPPQEPCLFLPYGLPHEEARRLRGEGWVTVAGLSPDAAPAAEARRLGCSHLLQDGRPLALSEIPAG</sequence>
<evidence type="ECO:0000256" key="7">
    <source>
        <dbReference type="ARBA" id="ARBA00022490"/>
    </source>
</evidence>
<dbReference type="InterPro" id="IPR045864">
    <property type="entry name" value="aa-tRNA-synth_II/BPL/LPL"/>
</dbReference>
<evidence type="ECO:0000256" key="2">
    <source>
        <dbReference type="ARBA" id="ARBA00004667"/>
    </source>
</evidence>
<feature type="region of interest" description="Disordered" evidence="10">
    <location>
        <begin position="1"/>
        <end position="45"/>
    </location>
</feature>
<comment type="subcellular location">
    <subcellularLocation>
        <location evidence="1 9">Cytoplasm</location>
    </subcellularLocation>
</comment>
<evidence type="ECO:0000256" key="10">
    <source>
        <dbReference type="SAM" id="MobiDB-lite"/>
    </source>
</evidence>
<proteinExistence type="inferred from homology"/>
<organism evidence="12 13">
    <name type="scientific">Marinibaculum pumilum</name>
    <dbReference type="NCBI Taxonomy" id="1766165"/>
    <lineage>
        <taxon>Bacteria</taxon>
        <taxon>Pseudomonadati</taxon>
        <taxon>Pseudomonadota</taxon>
        <taxon>Alphaproteobacteria</taxon>
        <taxon>Rhodospirillales</taxon>
        <taxon>Rhodospirillaceae</taxon>
        <taxon>Marinibaculum</taxon>
    </lineage>
</organism>
<evidence type="ECO:0000256" key="8">
    <source>
        <dbReference type="ARBA" id="ARBA00025246"/>
    </source>
</evidence>
<dbReference type="InterPro" id="IPR006195">
    <property type="entry name" value="aa-tRNA-synth_II"/>
</dbReference>
<dbReference type="PANTHER" id="PTHR43707">
    <property type="entry name" value="HISTIDYL-TRNA SYNTHETASE"/>
    <property type="match status" value="1"/>
</dbReference>
<feature type="domain" description="Aminoacyl-transfer RNA synthetases class-II family profile" evidence="11">
    <location>
        <begin position="66"/>
        <end position="294"/>
    </location>
</feature>
<comment type="similarity">
    <text evidence="3 9">Belongs to the class-II aminoacyl-tRNA synthetase family. HisZ subfamily.</text>
</comment>
<feature type="compositionally biased region" description="Low complexity" evidence="10">
    <location>
        <begin position="18"/>
        <end position="32"/>
    </location>
</feature>
<accession>A0ABV7L6Y1</accession>
<keyword evidence="9" id="KW-0368">Histidine biosynthesis</keyword>
<dbReference type="HAMAP" id="MF_00125">
    <property type="entry name" value="HisZ"/>
    <property type="match status" value="1"/>
</dbReference>
<evidence type="ECO:0000256" key="6">
    <source>
        <dbReference type="ARBA" id="ARBA00020397"/>
    </source>
</evidence>
<dbReference type="PROSITE" id="PS50862">
    <property type="entry name" value="AA_TRNA_LIGASE_II"/>
    <property type="match status" value="1"/>
</dbReference>
<evidence type="ECO:0000256" key="5">
    <source>
        <dbReference type="ARBA" id="ARBA00011738"/>
    </source>
</evidence>
<keyword evidence="12" id="KW-0808">Transferase</keyword>
<comment type="miscellaneous">
    <text evidence="9">This function is generally fulfilled by the C-terminal part of HisG, which is missing in some bacteria such as this one.</text>
</comment>
<evidence type="ECO:0000313" key="12">
    <source>
        <dbReference type="EMBL" id="MFC3230333.1"/>
    </source>
</evidence>
<dbReference type="Proteomes" id="UP001595528">
    <property type="component" value="Unassembled WGS sequence"/>
</dbReference>
<keyword evidence="13" id="KW-1185">Reference proteome</keyword>
<comment type="pathway">
    <text evidence="2 9">Amino-acid biosynthesis; L-histidine biosynthesis; L-histidine from 5-phospho-alpha-D-ribose 1-diphosphate: step 1/9.</text>
</comment>
<protein>
    <recommendedName>
        <fullName evidence="6 9">ATP phosphoribosyltransferase regulatory subunit</fullName>
    </recommendedName>
</protein>
<comment type="subunit">
    <text evidence="5">Homodimer.</text>
</comment>
<dbReference type="InterPro" id="IPR004516">
    <property type="entry name" value="HisRS/HisZ"/>
</dbReference>
<gene>
    <name evidence="9" type="primary">hisZ</name>
    <name evidence="12" type="ORF">ACFOGJ_23990</name>
</gene>
<comment type="subunit">
    <text evidence="4 9">Heteromultimer composed of HisG and HisZ subunits.</text>
</comment>
<dbReference type="Pfam" id="PF13393">
    <property type="entry name" value="tRNA-synt_His"/>
    <property type="match status" value="1"/>
</dbReference>
<dbReference type="EMBL" id="JBHRTR010000037">
    <property type="protein sequence ID" value="MFC3230333.1"/>
    <property type="molecule type" value="Genomic_DNA"/>
</dbReference>
<evidence type="ECO:0000259" key="11">
    <source>
        <dbReference type="PROSITE" id="PS50862"/>
    </source>
</evidence>
<dbReference type="RefSeq" id="WP_379905402.1">
    <property type="nucleotide sequence ID" value="NZ_JBHRTR010000037.1"/>
</dbReference>
<dbReference type="InterPro" id="IPR041715">
    <property type="entry name" value="HisRS-like_core"/>
</dbReference>
<evidence type="ECO:0000256" key="9">
    <source>
        <dbReference type="HAMAP-Rule" id="MF_00125"/>
    </source>
</evidence>
<evidence type="ECO:0000256" key="4">
    <source>
        <dbReference type="ARBA" id="ARBA00011496"/>
    </source>
</evidence>
<dbReference type="InterPro" id="IPR004517">
    <property type="entry name" value="HisZ"/>
</dbReference>
<keyword evidence="12" id="KW-0328">Glycosyltransferase</keyword>
<dbReference type="PANTHER" id="PTHR43707:SF1">
    <property type="entry name" value="HISTIDINE--TRNA LIGASE, MITOCHONDRIAL-RELATED"/>
    <property type="match status" value="1"/>
</dbReference>
<reference evidence="13" key="1">
    <citation type="journal article" date="2019" name="Int. J. Syst. Evol. Microbiol.">
        <title>The Global Catalogue of Microorganisms (GCM) 10K type strain sequencing project: providing services to taxonomists for standard genome sequencing and annotation.</title>
        <authorList>
            <consortium name="The Broad Institute Genomics Platform"/>
            <consortium name="The Broad Institute Genome Sequencing Center for Infectious Disease"/>
            <person name="Wu L."/>
            <person name="Ma J."/>
        </authorList>
    </citation>
    <scope>NUCLEOTIDE SEQUENCE [LARGE SCALE GENOMIC DNA]</scope>
    <source>
        <strain evidence="13">KCTC 42964</strain>
    </source>
</reference>
<dbReference type="Gene3D" id="3.30.930.10">
    <property type="entry name" value="Bira Bifunctional Protein, Domain 2"/>
    <property type="match status" value="1"/>
</dbReference>
<dbReference type="GO" id="GO:0016757">
    <property type="term" value="F:glycosyltransferase activity"/>
    <property type="evidence" value="ECO:0007669"/>
    <property type="project" value="UniProtKB-KW"/>
</dbReference>